<evidence type="ECO:0000256" key="2">
    <source>
        <dbReference type="ARBA" id="ARBA00012513"/>
    </source>
</evidence>
<name>A0A8T8K7D9_9EURY</name>
<keyword evidence="5" id="KW-0479">Metal-binding</keyword>
<reference evidence="13" key="1">
    <citation type="submission" date="2020-07" db="EMBL/GenBank/DDBJ databases">
        <title>Methanobacterium. sp. MethCan genome.</title>
        <authorList>
            <person name="Postec A."/>
            <person name="Quemeneur M."/>
        </authorList>
    </citation>
    <scope>NUCLEOTIDE SEQUENCE</scope>
    <source>
        <strain evidence="13">MethCAN</strain>
    </source>
</reference>
<dbReference type="GO" id="GO:0046872">
    <property type="term" value="F:metal ion binding"/>
    <property type="evidence" value="ECO:0007669"/>
    <property type="project" value="UniProtKB-KW"/>
</dbReference>
<organism evidence="13 14">
    <name type="scientific">Methanobacterium alkalithermotolerans</name>
    <dbReference type="NCBI Taxonomy" id="2731220"/>
    <lineage>
        <taxon>Archaea</taxon>
        <taxon>Methanobacteriati</taxon>
        <taxon>Methanobacteriota</taxon>
        <taxon>Methanomada group</taxon>
        <taxon>Methanobacteria</taxon>
        <taxon>Methanobacteriales</taxon>
        <taxon>Methanobacteriaceae</taxon>
        <taxon>Methanobacterium</taxon>
    </lineage>
</organism>
<proteinExistence type="inferred from homology"/>
<dbReference type="Pfam" id="PF01163">
    <property type="entry name" value="RIO1"/>
    <property type="match status" value="1"/>
</dbReference>
<evidence type="ECO:0000313" key="13">
    <source>
        <dbReference type="EMBL" id="QUH23013.1"/>
    </source>
</evidence>
<dbReference type="KEGG" id="meme:HYG87_04100"/>
<dbReference type="InterPro" id="IPR051272">
    <property type="entry name" value="RIO-type_Ser/Thr_kinase"/>
</dbReference>
<evidence type="ECO:0000256" key="8">
    <source>
        <dbReference type="ARBA" id="ARBA00022840"/>
    </source>
</evidence>
<evidence type="ECO:0000256" key="3">
    <source>
        <dbReference type="ARBA" id="ARBA00022527"/>
    </source>
</evidence>
<evidence type="ECO:0000256" key="1">
    <source>
        <dbReference type="ARBA" id="ARBA00009196"/>
    </source>
</evidence>
<keyword evidence="7 13" id="KW-0418">Kinase</keyword>
<dbReference type="GO" id="GO:0005524">
    <property type="term" value="F:ATP binding"/>
    <property type="evidence" value="ECO:0007669"/>
    <property type="project" value="UniProtKB-KW"/>
</dbReference>
<dbReference type="InterPro" id="IPR000687">
    <property type="entry name" value="RIO_kinase"/>
</dbReference>
<dbReference type="Proteomes" id="UP000681041">
    <property type="component" value="Chromosome"/>
</dbReference>
<evidence type="ECO:0000256" key="4">
    <source>
        <dbReference type="ARBA" id="ARBA00022679"/>
    </source>
</evidence>
<dbReference type="GO" id="GO:0004674">
    <property type="term" value="F:protein serine/threonine kinase activity"/>
    <property type="evidence" value="ECO:0007669"/>
    <property type="project" value="UniProtKB-KW"/>
</dbReference>
<dbReference type="AlphaFoldDB" id="A0A8T8K7D9"/>
<protein>
    <recommendedName>
        <fullName evidence="2">non-specific serine/threonine protein kinase</fullName>
        <ecNumber evidence="2">2.7.11.1</ecNumber>
    </recommendedName>
</protein>
<sequence length="255" mass="29129">MDPKVSRADRDLRKMLSEKRIKSVEDRSVGSEIFDQQTLKTLYKMANSGYLNILNGAISTGKEANVLKGIHEDGHFLAVKIYRINTSDFKKMQYYIQGDPRFKVRTTHKRQLVYAWVNKEYRNLKRSLEAGIVVPKPIISQNNVLIMEFIGDDDGNPAPILRNKAPENPEKAFESVVTSMKKLYHEAKLVHGDLSGFNILNNNEEMVIIDMSQSVVVDHPISRELLERDIDNIILDFKKFGVSASHEEVKQKILG</sequence>
<dbReference type="CDD" id="cd05145">
    <property type="entry name" value="RIO1_like"/>
    <property type="match status" value="1"/>
</dbReference>
<dbReference type="EMBL" id="CP058560">
    <property type="protein sequence ID" value="QUH23013.1"/>
    <property type="molecule type" value="Genomic_DNA"/>
</dbReference>
<evidence type="ECO:0000256" key="6">
    <source>
        <dbReference type="ARBA" id="ARBA00022741"/>
    </source>
</evidence>
<evidence type="ECO:0000313" key="14">
    <source>
        <dbReference type="Proteomes" id="UP000681041"/>
    </source>
</evidence>
<keyword evidence="6" id="KW-0547">Nucleotide-binding</keyword>
<dbReference type="PROSITE" id="PS50011">
    <property type="entry name" value="PROTEIN_KINASE_DOM"/>
    <property type="match status" value="1"/>
</dbReference>
<dbReference type="InterPro" id="IPR000719">
    <property type="entry name" value="Prot_kinase_dom"/>
</dbReference>
<accession>A0A8T8K7D9</accession>
<dbReference type="InterPro" id="IPR018934">
    <property type="entry name" value="RIO_dom"/>
</dbReference>
<evidence type="ECO:0000259" key="12">
    <source>
        <dbReference type="PROSITE" id="PS50011"/>
    </source>
</evidence>
<keyword evidence="4" id="KW-0808">Transferase</keyword>
<dbReference type="Gene3D" id="1.10.510.10">
    <property type="entry name" value="Transferase(Phosphotransferase) domain 1"/>
    <property type="match status" value="1"/>
</dbReference>
<feature type="domain" description="Protein kinase" evidence="12">
    <location>
        <begin position="52"/>
        <end position="255"/>
    </location>
</feature>
<comment type="similarity">
    <text evidence="1">Belongs to the protein kinase superfamily. RIO-type Ser/Thr kinase family.</text>
</comment>
<keyword evidence="9" id="KW-0460">Magnesium</keyword>
<evidence type="ECO:0000256" key="11">
    <source>
        <dbReference type="ARBA" id="ARBA00048679"/>
    </source>
</evidence>
<evidence type="ECO:0000256" key="5">
    <source>
        <dbReference type="ARBA" id="ARBA00022723"/>
    </source>
</evidence>
<dbReference type="OrthoDB" id="31344at2157"/>
<comment type="catalytic activity">
    <reaction evidence="11">
        <text>L-seryl-[protein] + ATP = O-phospho-L-seryl-[protein] + ADP + H(+)</text>
        <dbReference type="Rhea" id="RHEA:17989"/>
        <dbReference type="Rhea" id="RHEA-COMP:9863"/>
        <dbReference type="Rhea" id="RHEA-COMP:11604"/>
        <dbReference type="ChEBI" id="CHEBI:15378"/>
        <dbReference type="ChEBI" id="CHEBI:29999"/>
        <dbReference type="ChEBI" id="CHEBI:30616"/>
        <dbReference type="ChEBI" id="CHEBI:83421"/>
        <dbReference type="ChEBI" id="CHEBI:456216"/>
        <dbReference type="EC" id="2.7.11.1"/>
    </reaction>
</comment>
<evidence type="ECO:0000256" key="10">
    <source>
        <dbReference type="ARBA" id="ARBA00047899"/>
    </source>
</evidence>
<keyword evidence="8" id="KW-0067">ATP-binding</keyword>
<dbReference type="SUPFAM" id="SSF56112">
    <property type="entry name" value="Protein kinase-like (PK-like)"/>
    <property type="match status" value="1"/>
</dbReference>
<gene>
    <name evidence="13" type="ORF">HYG87_04100</name>
</gene>
<dbReference type="RefSeq" id="WP_211533959.1">
    <property type="nucleotide sequence ID" value="NZ_CP058560.1"/>
</dbReference>
<evidence type="ECO:0000256" key="9">
    <source>
        <dbReference type="ARBA" id="ARBA00022842"/>
    </source>
</evidence>
<dbReference type="Gene3D" id="3.30.200.20">
    <property type="entry name" value="Phosphorylase Kinase, domain 1"/>
    <property type="match status" value="1"/>
</dbReference>
<comment type="catalytic activity">
    <reaction evidence="10">
        <text>L-threonyl-[protein] + ATP = O-phospho-L-threonyl-[protein] + ADP + H(+)</text>
        <dbReference type="Rhea" id="RHEA:46608"/>
        <dbReference type="Rhea" id="RHEA-COMP:11060"/>
        <dbReference type="Rhea" id="RHEA-COMP:11605"/>
        <dbReference type="ChEBI" id="CHEBI:15378"/>
        <dbReference type="ChEBI" id="CHEBI:30013"/>
        <dbReference type="ChEBI" id="CHEBI:30616"/>
        <dbReference type="ChEBI" id="CHEBI:61977"/>
        <dbReference type="ChEBI" id="CHEBI:456216"/>
        <dbReference type="EC" id="2.7.11.1"/>
    </reaction>
</comment>
<keyword evidence="3" id="KW-0723">Serine/threonine-protein kinase</keyword>
<dbReference type="InterPro" id="IPR011009">
    <property type="entry name" value="Kinase-like_dom_sf"/>
</dbReference>
<dbReference type="EC" id="2.7.11.1" evidence="2"/>
<evidence type="ECO:0000256" key="7">
    <source>
        <dbReference type="ARBA" id="ARBA00022777"/>
    </source>
</evidence>
<dbReference type="SMART" id="SM00090">
    <property type="entry name" value="RIO"/>
    <property type="match status" value="1"/>
</dbReference>
<dbReference type="GeneID" id="64819919"/>
<keyword evidence="14" id="KW-1185">Reference proteome</keyword>
<dbReference type="PANTHER" id="PTHR45723">
    <property type="entry name" value="SERINE/THREONINE-PROTEIN KINASE RIO1"/>
    <property type="match status" value="1"/>
</dbReference>